<comment type="caution">
    <text evidence="1">The sequence shown here is derived from an EMBL/GenBank/DDBJ whole genome shotgun (WGS) entry which is preliminary data.</text>
</comment>
<evidence type="ECO:0000313" key="1">
    <source>
        <dbReference type="EMBL" id="OGY87587.1"/>
    </source>
</evidence>
<reference evidence="1 2" key="1">
    <citation type="journal article" date="2016" name="Nat. Commun.">
        <title>Thousands of microbial genomes shed light on interconnected biogeochemical processes in an aquifer system.</title>
        <authorList>
            <person name="Anantharaman K."/>
            <person name="Brown C.T."/>
            <person name="Hug L.A."/>
            <person name="Sharon I."/>
            <person name="Castelle C.J."/>
            <person name="Probst A.J."/>
            <person name="Thomas B.C."/>
            <person name="Singh A."/>
            <person name="Wilkins M.J."/>
            <person name="Karaoz U."/>
            <person name="Brodie E.L."/>
            <person name="Williams K.H."/>
            <person name="Hubbard S.S."/>
            <person name="Banfield J.F."/>
        </authorList>
    </citation>
    <scope>NUCLEOTIDE SEQUENCE [LARGE SCALE GENOMIC DNA]</scope>
</reference>
<protein>
    <submittedName>
        <fullName evidence="1">Uncharacterized protein</fullName>
    </submittedName>
</protein>
<proteinExistence type="predicted"/>
<dbReference type="EMBL" id="MHKI01000007">
    <property type="protein sequence ID" value="OGY87587.1"/>
    <property type="molecule type" value="Genomic_DNA"/>
</dbReference>
<dbReference type="Proteomes" id="UP000176420">
    <property type="component" value="Unassembled WGS sequence"/>
</dbReference>
<gene>
    <name evidence="1" type="ORF">A2319_03215</name>
</gene>
<sequence length="84" mass="9524">MTVKATSPNYACATDSSVRLFGRDMHEVWNGGDKRYHDRVDKTAKRLCDDIGEFVARHHEGQDPKVFIQSIQGMGYRLPLALSK</sequence>
<evidence type="ECO:0000313" key="2">
    <source>
        <dbReference type="Proteomes" id="UP000176420"/>
    </source>
</evidence>
<name>A0A1G2BHA3_9BACT</name>
<dbReference type="AlphaFoldDB" id="A0A1G2BHA3"/>
<organism evidence="1 2">
    <name type="scientific">Candidatus Kerfeldbacteria bacterium RIFOXYB2_FULL_38_14</name>
    <dbReference type="NCBI Taxonomy" id="1798547"/>
    <lineage>
        <taxon>Bacteria</taxon>
        <taxon>Candidatus Kerfeldiibacteriota</taxon>
    </lineage>
</organism>
<accession>A0A1G2BHA3</accession>